<organism evidence="2">
    <name type="scientific">Trepomonas sp. PC1</name>
    <dbReference type="NCBI Taxonomy" id="1076344"/>
    <lineage>
        <taxon>Eukaryota</taxon>
        <taxon>Metamonada</taxon>
        <taxon>Diplomonadida</taxon>
        <taxon>Hexamitidae</taxon>
        <taxon>Hexamitinae</taxon>
        <taxon>Trepomonas</taxon>
    </lineage>
</organism>
<dbReference type="InterPro" id="IPR027417">
    <property type="entry name" value="P-loop_NTPase"/>
</dbReference>
<keyword evidence="2" id="KW-0067">ATP-binding</keyword>
<keyword evidence="2" id="KW-0347">Helicase</keyword>
<gene>
    <name evidence="2" type="ORF">TPC1_20131</name>
</gene>
<keyword evidence="2" id="KW-0547">Nucleotide-binding</keyword>
<feature type="non-terminal residue" evidence="2">
    <location>
        <position position="143"/>
    </location>
</feature>
<accession>A0A146K0X3</accession>
<keyword evidence="2" id="KW-0378">Hydrolase</keyword>
<protein>
    <submittedName>
        <fullName evidence="2">DEAD/DEAH box helicase domain-containing protein</fullName>
    </submittedName>
</protein>
<sequence length="143" mass="15933">NIKLNLTEISSIPPQIQVQPSILQYIVENVQSLISQSMIQKLLNMNIQRLTEFQQYVLPLLAQRASLLAVGPTGQGKTLCALIFALLCPEKTAYVVHSKVLFDQVCAYLDGFQVGYSTHLDYSSDKIHVTLPLQALKLGSKFK</sequence>
<dbReference type="AlphaFoldDB" id="A0A146K0X3"/>
<reference evidence="2" key="1">
    <citation type="submission" date="2015-07" db="EMBL/GenBank/DDBJ databases">
        <title>Adaptation to a free-living lifestyle via gene acquisitions in the diplomonad Trepomonas sp. PC1.</title>
        <authorList>
            <person name="Xu F."/>
            <person name="Jerlstrom-Hultqvist J."/>
            <person name="Kolisko M."/>
            <person name="Simpson A.G.B."/>
            <person name="Roger A.J."/>
            <person name="Svard S.G."/>
            <person name="Andersson J.O."/>
        </authorList>
    </citation>
    <scope>NUCLEOTIDE SEQUENCE</scope>
    <source>
        <strain evidence="2">PC1</strain>
    </source>
</reference>
<feature type="domain" description="DEAD/DEAH-box helicase" evidence="1">
    <location>
        <begin position="51"/>
        <end position="110"/>
    </location>
</feature>
<feature type="non-terminal residue" evidence="2">
    <location>
        <position position="1"/>
    </location>
</feature>
<dbReference type="InterPro" id="IPR011545">
    <property type="entry name" value="DEAD/DEAH_box_helicase_dom"/>
</dbReference>
<evidence type="ECO:0000313" key="2">
    <source>
        <dbReference type="EMBL" id="JAP90570.1"/>
    </source>
</evidence>
<dbReference type="GO" id="GO:0003676">
    <property type="term" value="F:nucleic acid binding"/>
    <property type="evidence" value="ECO:0007669"/>
    <property type="project" value="InterPro"/>
</dbReference>
<dbReference type="GO" id="GO:0004386">
    <property type="term" value="F:helicase activity"/>
    <property type="evidence" value="ECO:0007669"/>
    <property type="project" value="UniProtKB-KW"/>
</dbReference>
<dbReference type="Gene3D" id="3.40.50.300">
    <property type="entry name" value="P-loop containing nucleotide triphosphate hydrolases"/>
    <property type="match status" value="1"/>
</dbReference>
<dbReference type="GO" id="GO:0005524">
    <property type="term" value="F:ATP binding"/>
    <property type="evidence" value="ECO:0007669"/>
    <property type="project" value="InterPro"/>
</dbReference>
<dbReference type="EMBL" id="GDID01006036">
    <property type="protein sequence ID" value="JAP90570.1"/>
    <property type="molecule type" value="Transcribed_RNA"/>
</dbReference>
<dbReference type="SUPFAM" id="SSF52540">
    <property type="entry name" value="P-loop containing nucleoside triphosphate hydrolases"/>
    <property type="match status" value="1"/>
</dbReference>
<dbReference type="Pfam" id="PF00270">
    <property type="entry name" value="DEAD"/>
    <property type="match status" value="1"/>
</dbReference>
<evidence type="ECO:0000259" key="1">
    <source>
        <dbReference type="Pfam" id="PF00270"/>
    </source>
</evidence>
<proteinExistence type="predicted"/>
<name>A0A146K0X3_9EUKA</name>